<feature type="chain" id="PRO_5043384754" description="F-box domain-containing protein" evidence="1">
    <location>
        <begin position="24"/>
        <end position="400"/>
    </location>
</feature>
<dbReference type="Proteomes" id="UP001362999">
    <property type="component" value="Unassembled WGS sequence"/>
</dbReference>
<reference evidence="2 3" key="1">
    <citation type="journal article" date="2024" name="J Genomics">
        <title>Draft genome sequencing and assembly of Favolaschia claudopus CIRM-BRFM 2984 isolated from oak limbs.</title>
        <authorList>
            <person name="Navarro D."/>
            <person name="Drula E."/>
            <person name="Chaduli D."/>
            <person name="Cazenave R."/>
            <person name="Ahrendt S."/>
            <person name="Wang J."/>
            <person name="Lipzen A."/>
            <person name="Daum C."/>
            <person name="Barry K."/>
            <person name="Grigoriev I.V."/>
            <person name="Favel A."/>
            <person name="Rosso M.N."/>
            <person name="Martin F."/>
        </authorList>
    </citation>
    <scope>NUCLEOTIDE SEQUENCE [LARGE SCALE GENOMIC DNA]</scope>
    <source>
        <strain evidence="2 3">CIRM-BRFM 2984</strain>
    </source>
</reference>
<accession>A0AAW0CUC2</accession>
<protein>
    <recommendedName>
        <fullName evidence="4">F-box domain-containing protein</fullName>
    </recommendedName>
</protein>
<evidence type="ECO:0000313" key="3">
    <source>
        <dbReference type="Proteomes" id="UP001362999"/>
    </source>
</evidence>
<dbReference type="AlphaFoldDB" id="A0AAW0CUC2"/>
<keyword evidence="1" id="KW-0732">Signal</keyword>
<gene>
    <name evidence="2" type="ORF">R3P38DRAFT_2611211</name>
</gene>
<proteinExistence type="predicted"/>
<evidence type="ECO:0000313" key="2">
    <source>
        <dbReference type="EMBL" id="KAK7042148.1"/>
    </source>
</evidence>
<evidence type="ECO:0000256" key="1">
    <source>
        <dbReference type="SAM" id="SignalP"/>
    </source>
</evidence>
<name>A0AAW0CUC2_9AGAR</name>
<organism evidence="2 3">
    <name type="scientific">Favolaschia claudopus</name>
    <dbReference type="NCBI Taxonomy" id="2862362"/>
    <lineage>
        <taxon>Eukaryota</taxon>
        <taxon>Fungi</taxon>
        <taxon>Dikarya</taxon>
        <taxon>Basidiomycota</taxon>
        <taxon>Agaricomycotina</taxon>
        <taxon>Agaricomycetes</taxon>
        <taxon>Agaricomycetidae</taxon>
        <taxon>Agaricales</taxon>
        <taxon>Marasmiineae</taxon>
        <taxon>Mycenaceae</taxon>
        <taxon>Favolaschia</taxon>
    </lineage>
</organism>
<dbReference type="EMBL" id="JAWWNJ010000013">
    <property type="protein sequence ID" value="KAK7042148.1"/>
    <property type="molecule type" value="Genomic_DNA"/>
</dbReference>
<dbReference type="InterPro" id="IPR032675">
    <property type="entry name" value="LRR_dom_sf"/>
</dbReference>
<evidence type="ECO:0008006" key="4">
    <source>
        <dbReference type="Google" id="ProtNLM"/>
    </source>
</evidence>
<keyword evidence="3" id="KW-1185">Reference proteome</keyword>
<sequence length="400" mass="44924">MLPNLPAELVDLILSFLHPTVLARSNGRQNYLDKSSAITLGRCGRVCRAWMRSSRRILFYRVHIRRSTAHGFAKLFRKPERLTFLPYMRELGFDFDIVEDRWMVSVLPKLVRHLPPTIHVLQYSCATSSRPILLPPFPLQSITHLVISGLGQLMFAGLVSCISSFPALSHLQLSARSITVMSVPPASRPPPTLRSLDLNFSNLRPFLAWLETGEGRRIATLKLFVPHHTGWGHPPPPDELKLDYLPPFIRHLGGSLTSLTLGFAEGWRGDVSDIATACFLKLNPKLHTLALQSTYEKTMTMFTGMHISPALYHLVLSAYKKFRDDDSVWTTNKAVEAVNARLEGAANTNMTVDIIHVELTHWRQHGAPADYEGLVSGKWGGTITVSKIFHSYCQENVWGS</sequence>
<dbReference type="Gene3D" id="3.80.10.10">
    <property type="entry name" value="Ribonuclease Inhibitor"/>
    <property type="match status" value="1"/>
</dbReference>
<comment type="caution">
    <text evidence="2">The sequence shown here is derived from an EMBL/GenBank/DDBJ whole genome shotgun (WGS) entry which is preliminary data.</text>
</comment>
<feature type="signal peptide" evidence="1">
    <location>
        <begin position="1"/>
        <end position="23"/>
    </location>
</feature>
<dbReference type="SUPFAM" id="SSF52047">
    <property type="entry name" value="RNI-like"/>
    <property type="match status" value="1"/>
</dbReference>